<comment type="caution">
    <text evidence="8">The sequence shown here is derived from an EMBL/GenBank/DDBJ whole genome shotgun (WGS) entry which is preliminary data.</text>
</comment>
<feature type="domain" description="Ribosomal protein eL8/eL30/eS12/Gadd45" evidence="7">
    <location>
        <begin position="77"/>
        <end position="167"/>
    </location>
</feature>
<evidence type="ECO:0000313" key="9">
    <source>
        <dbReference type="Proteomes" id="UP000383932"/>
    </source>
</evidence>
<organism evidence="8 9">
    <name type="scientific">Ceratobasidium theobromae</name>
    <dbReference type="NCBI Taxonomy" id="1582974"/>
    <lineage>
        <taxon>Eukaryota</taxon>
        <taxon>Fungi</taxon>
        <taxon>Dikarya</taxon>
        <taxon>Basidiomycota</taxon>
        <taxon>Agaricomycotina</taxon>
        <taxon>Agaricomycetes</taxon>
        <taxon>Cantharellales</taxon>
        <taxon>Ceratobasidiaceae</taxon>
        <taxon>Ceratobasidium</taxon>
    </lineage>
</organism>
<dbReference type="GO" id="GO:0042254">
    <property type="term" value="P:ribosome biogenesis"/>
    <property type="evidence" value="ECO:0007669"/>
    <property type="project" value="InterPro"/>
</dbReference>
<dbReference type="PANTHER" id="PTHR31027">
    <property type="entry name" value="NUCLEAR SEGREGATION PROTEIN BFR1"/>
    <property type="match status" value="1"/>
</dbReference>
<evidence type="ECO:0000256" key="5">
    <source>
        <dbReference type="SAM" id="Coils"/>
    </source>
</evidence>
<accession>A0A5N5QWQ1</accession>
<gene>
    <name evidence="8" type="ORF">CTheo_1057</name>
</gene>
<feature type="region of interest" description="Disordered" evidence="6">
    <location>
        <begin position="737"/>
        <end position="785"/>
    </location>
</feature>
<feature type="compositionally biased region" description="Basic and acidic residues" evidence="6">
    <location>
        <begin position="662"/>
        <end position="673"/>
    </location>
</feature>
<dbReference type="GO" id="GO:0042175">
    <property type="term" value="C:nuclear outer membrane-endoplasmic reticulum membrane network"/>
    <property type="evidence" value="ECO:0007669"/>
    <property type="project" value="TreeGrafter"/>
</dbReference>
<keyword evidence="5" id="KW-0175">Coiled coil</keyword>
<proteinExistence type="inferred from homology"/>
<dbReference type="PANTHER" id="PTHR31027:SF2">
    <property type="entry name" value="LEBERCILIN DOMAIN-CONTAINING PROTEIN"/>
    <property type="match status" value="1"/>
</dbReference>
<dbReference type="InterPro" id="IPR029064">
    <property type="entry name" value="Ribosomal_eL30-like_sf"/>
</dbReference>
<feature type="coiled-coil region" evidence="5">
    <location>
        <begin position="442"/>
        <end position="570"/>
    </location>
</feature>
<dbReference type="SUPFAM" id="SSF55315">
    <property type="entry name" value="L30e-like"/>
    <property type="match status" value="1"/>
</dbReference>
<comment type="similarity">
    <text evidence="2">Belongs to the eukaryotic ribosomal protein eL8 family.</text>
</comment>
<feature type="region of interest" description="Disordered" evidence="6">
    <location>
        <begin position="250"/>
        <end position="269"/>
    </location>
</feature>
<dbReference type="PROSITE" id="PS01082">
    <property type="entry name" value="RIBOSOMAL_L7AE"/>
    <property type="match status" value="1"/>
</dbReference>
<keyword evidence="9" id="KW-1185">Reference proteome</keyword>
<comment type="subcellular location">
    <subcellularLocation>
        <location evidence="1">Nucleus</location>
        <location evidence="1">Nucleolus</location>
    </subcellularLocation>
</comment>
<dbReference type="InterPro" id="IPR002415">
    <property type="entry name" value="H/ACA_rnp_Nhp2-like"/>
</dbReference>
<dbReference type="GO" id="GO:1990904">
    <property type="term" value="C:ribonucleoprotein complex"/>
    <property type="evidence" value="ECO:0007669"/>
    <property type="project" value="UniProtKB-KW"/>
</dbReference>
<dbReference type="GO" id="GO:0008298">
    <property type="term" value="P:intracellular mRNA localization"/>
    <property type="evidence" value="ECO:0007669"/>
    <property type="project" value="TreeGrafter"/>
</dbReference>
<dbReference type="GO" id="GO:0005730">
    <property type="term" value="C:nucleolus"/>
    <property type="evidence" value="ECO:0007669"/>
    <property type="project" value="UniProtKB-SubCell"/>
</dbReference>
<protein>
    <submittedName>
        <fullName evidence="8">Patatin-like phospholipase domain containing protein</fullName>
    </submittedName>
</protein>
<dbReference type="OrthoDB" id="2195113at2759"/>
<feature type="region of interest" description="Disordered" evidence="6">
    <location>
        <begin position="642"/>
        <end position="673"/>
    </location>
</feature>
<dbReference type="PRINTS" id="PR00883">
    <property type="entry name" value="NUCLEARHMG"/>
</dbReference>
<dbReference type="InterPro" id="IPR018492">
    <property type="entry name" value="Ribosomal_eL8/Nhp2"/>
</dbReference>
<dbReference type="InterPro" id="IPR039604">
    <property type="entry name" value="Bfr1"/>
</dbReference>
<dbReference type="GO" id="GO:0005783">
    <property type="term" value="C:endoplasmic reticulum"/>
    <property type="evidence" value="ECO:0007669"/>
    <property type="project" value="TreeGrafter"/>
</dbReference>
<evidence type="ECO:0000313" key="8">
    <source>
        <dbReference type="EMBL" id="KAB5595596.1"/>
    </source>
</evidence>
<evidence type="ECO:0000256" key="3">
    <source>
        <dbReference type="ARBA" id="ARBA00023242"/>
    </source>
</evidence>
<dbReference type="Gene3D" id="3.30.1330.30">
    <property type="match status" value="1"/>
</dbReference>
<feature type="compositionally biased region" description="Low complexity" evidence="6">
    <location>
        <begin position="651"/>
        <end position="661"/>
    </location>
</feature>
<name>A0A5N5QWQ1_9AGAM</name>
<evidence type="ECO:0000256" key="4">
    <source>
        <dbReference type="ARBA" id="ARBA00023274"/>
    </source>
</evidence>
<dbReference type="InterPro" id="IPR004037">
    <property type="entry name" value="Ribosomal_eL8-like_CS"/>
</dbReference>
<dbReference type="AlphaFoldDB" id="A0A5N5QWQ1"/>
<dbReference type="PRINTS" id="PR00881">
    <property type="entry name" value="L7ARS6FAMILY"/>
</dbReference>
<dbReference type="Pfam" id="PF01248">
    <property type="entry name" value="Ribosomal_L7Ae"/>
    <property type="match status" value="1"/>
</dbReference>
<evidence type="ECO:0000256" key="6">
    <source>
        <dbReference type="SAM" id="MobiDB-lite"/>
    </source>
</evidence>
<keyword evidence="4" id="KW-0687">Ribonucleoprotein</keyword>
<reference evidence="8 9" key="1">
    <citation type="journal article" date="2019" name="Fungal Biol. Biotechnol.">
        <title>Draft genome sequence of fastidious pathogen Ceratobasidium theobromae, which causes vascular-streak dieback in Theobroma cacao.</title>
        <authorList>
            <person name="Ali S.S."/>
            <person name="Asman A."/>
            <person name="Shao J."/>
            <person name="Firmansyah A.P."/>
            <person name="Susilo A.W."/>
            <person name="Rosmana A."/>
            <person name="McMahon P."/>
            <person name="Junaid M."/>
            <person name="Guest D."/>
            <person name="Kheng T.Y."/>
            <person name="Meinhardt L.W."/>
            <person name="Bailey B.A."/>
        </authorList>
    </citation>
    <scope>NUCLEOTIDE SEQUENCE [LARGE SCALE GENOMIC DNA]</scope>
    <source>
        <strain evidence="8 9">CT2</strain>
    </source>
</reference>
<sequence length="785" mass="87058">MGKTDKAEKKSKKDKQVTVVEVVDEEGDVSMVQEATAVEVVKEKVKKEKEERESIVVPIEELSPIAHPLAGKKLVKKLHKTVKKASKVRQVKRGVKEVVKSIRKGEKGLLILAADITPIDIISHLPVMAEDASIPYVFVASKEELGQASSTKRPTSCVLICPDAKKKKKKVEGQEGMVESKDDDYRELYDQVHTEVKTLDEQLPRWFPKFLPNHHDFVRKTSQSTALSRFPTSGLRQPSIVTAVTANMPSAAAASKKDQKKSTAVAEKTSGPNYAVTAPKADLASIATTVEEVPRVTGGRPDQLAFNAQQEVLKKEIDGLQSQLSAVKEKIASLGKGGPANERRNELKAELDTLRGQQAGQKSSRSKIMEELKGLQEENQKKIKDLQASKSKLPFKTVQDVDNQIKKLDGQVESGNMKIADEKRALNEISQLRRSRKTVEGFQADEEAIQANKAKIEELKKELDDPEAKAISDRFDTIKKELDEIKKEQDEAYASRNKIFDERNELSAKLDELFQKKRDSNAAFREANDRYFAKIAEDRARRAERYKRQREQEEVERRREQAKRIREEAEIPAFQVEIEDCQTLIDLFTGKISGAAADTQVSTSKSKSAGLANVPELSIRQVEADPTLVALKKKGQEEENYFVAKKKKPAGKSNAQAPAAAPKEKENKPEDRFQVSFSTLTALGALSIPPPSSNADVERCIADLQKKRDWYLANQKRVTAEKIAKADAEIAKLEAQAGDANGHAGDLESNGNDETAAAEPTGAASEEVDEQPQEETPEEAKEEQA</sequence>
<feature type="compositionally biased region" description="Acidic residues" evidence="6">
    <location>
        <begin position="766"/>
        <end position="777"/>
    </location>
</feature>
<dbReference type="GO" id="GO:0003729">
    <property type="term" value="F:mRNA binding"/>
    <property type="evidence" value="ECO:0007669"/>
    <property type="project" value="TreeGrafter"/>
</dbReference>
<evidence type="ECO:0000259" key="7">
    <source>
        <dbReference type="Pfam" id="PF01248"/>
    </source>
</evidence>
<dbReference type="Proteomes" id="UP000383932">
    <property type="component" value="Unassembled WGS sequence"/>
</dbReference>
<keyword evidence="3" id="KW-0539">Nucleus</keyword>
<dbReference type="InterPro" id="IPR004038">
    <property type="entry name" value="Ribosomal_eL8/eL30/eS12/Gad45"/>
</dbReference>
<dbReference type="EMBL" id="SSOP01000008">
    <property type="protein sequence ID" value="KAB5595596.1"/>
    <property type="molecule type" value="Genomic_DNA"/>
</dbReference>
<feature type="coiled-coil region" evidence="5">
    <location>
        <begin position="365"/>
        <end position="392"/>
    </location>
</feature>
<evidence type="ECO:0000256" key="1">
    <source>
        <dbReference type="ARBA" id="ARBA00004604"/>
    </source>
</evidence>
<evidence type="ECO:0000256" key="2">
    <source>
        <dbReference type="ARBA" id="ARBA00007337"/>
    </source>
</evidence>
<dbReference type="Gene3D" id="1.20.5.1700">
    <property type="match status" value="1"/>
</dbReference>